<dbReference type="AlphaFoldDB" id="A0A7C8GUD4"/>
<reference evidence="2 3" key="1">
    <citation type="submission" date="2019-10" db="EMBL/GenBank/DDBJ databases">
        <title>Gracilibacillus sp. nov. isolated from rice seeds.</title>
        <authorList>
            <person name="He S."/>
        </authorList>
    </citation>
    <scope>NUCLEOTIDE SEQUENCE [LARGE SCALE GENOMIC DNA]</scope>
    <source>
        <strain evidence="2 3">TD8</strain>
    </source>
</reference>
<dbReference type="OrthoDB" id="2880747at2"/>
<feature type="transmembrane region" description="Helical" evidence="1">
    <location>
        <begin position="71"/>
        <end position="92"/>
    </location>
</feature>
<gene>
    <name evidence="2" type="ORF">F9U64_06615</name>
</gene>
<keyword evidence="1" id="KW-1133">Transmembrane helix</keyword>
<organism evidence="2 3">
    <name type="scientific">Gracilibacillus oryzae</name>
    <dbReference type="NCBI Taxonomy" id="1672701"/>
    <lineage>
        <taxon>Bacteria</taxon>
        <taxon>Bacillati</taxon>
        <taxon>Bacillota</taxon>
        <taxon>Bacilli</taxon>
        <taxon>Bacillales</taxon>
        <taxon>Bacillaceae</taxon>
        <taxon>Gracilibacillus</taxon>
    </lineage>
</organism>
<keyword evidence="1" id="KW-0472">Membrane</keyword>
<keyword evidence="3" id="KW-1185">Reference proteome</keyword>
<dbReference type="EMBL" id="WEID01000028">
    <property type="protein sequence ID" value="KAB8138112.1"/>
    <property type="molecule type" value="Genomic_DNA"/>
</dbReference>
<dbReference type="RefSeq" id="WP_153402210.1">
    <property type="nucleotide sequence ID" value="NZ_ML762426.1"/>
</dbReference>
<protein>
    <submittedName>
        <fullName evidence="2">Uncharacterized protein</fullName>
    </submittedName>
</protein>
<accession>A0A7C8GUD4</accession>
<feature type="transmembrane region" description="Helical" evidence="1">
    <location>
        <begin position="7"/>
        <end position="26"/>
    </location>
</feature>
<evidence type="ECO:0000256" key="1">
    <source>
        <dbReference type="SAM" id="Phobius"/>
    </source>
</evidence>
<comment type="caution">
    <text evidence="2">The sequence shown here is derived from an EMBL/GenBank/DDBJ whole genome shotgun (WGS) entry which is preliminary data.</text>
</comment>
<feature type="transmembrane region" description="Helical" evidence="1">
    <location>
        <begin position="32"/>
        <end position="50"/>
    </location>
</feature>
<evidence type="ECO:0000313" key="2">
    <source>
        <dbReference type="EMBL" id="KAB8138112.1"/>
    </source>
</evidence>
<keyword evidence="1" id="KW-0812">Transmembrane</keyword>
<name>A0A7C8GUD4_9BACI</name>
<sequence>MIIRKTMTTILATFISMTILSIFIFGEIGADLFQVVLFSSMVFSPFILFYGVPVTFFSDFVTKRFSGARRVLLAMVIHVLFGIIFAFLFTLLGDPSEGEFLVMFFVGATTVAFFFGAIDEIL</sequence>
<feature type="transmembrane region" description="Helical" evidence="1">
    <location>
        <begin position="98"/>
        <end position="118"/>
    </location>
</feature>
<dbReference type="Proteomes" id="UP000480246">
    <property type="component" value="Unassembled WGS sequence"/>
</dbReference>
<proteinExistence type="predicted"/>
<evidence type="ECO:0000313" key="3">
    <source>
        <dbReference type="Proteomes" id="UP000480246"/>
    </source>
</evidence>